<dbReference type="Proteomes" id="UP000199290">
    <property type="component" value="Unassembled WGS sequence"/>
</dbReference>
<feature type="domain" description="CENP-V/GFA" evidence="5">
    <location>
        <begin position="2"/>
        <end position="119"/>
    </location>
</feature>
<dbReference type="PROSITE" id="PS51891">
    <property type="entry name" value="CENP_V_GFA"/>
    <property type="match status" value="1"/>
</dbReference>
<dbReference type="SUPFAM" id="SSF51316">
    <property type="entry name" value="Mss4-like"/>
    <property type="match status" value="1"/>
</dbReference>
<dbReference type="STRING" id="375760.SAMN04488073_2985"/>
<keyword evidence="4" id="KW-0456">Lyase</keyword>
<dbReference type="PANTHER" id="PTHR33337">
    <property type="entry name" value="GFA DOMAIN-CONTAINING PROTEIN"/>
    <property type="match status" value="1"/>
</dbReference>
<dbReference type="EMBL" id="FOYV01000003">
    <property type="protein sequence ID" value="SFR57566.1"/>
    <property type="molecule type" value="Genomic_DNA"/>
</dbReference>
<keyword evidence="7" id="KW-1185">Reference proteome</keyword>
<sequence length="132" mass="14975">MHKGSCLCGNVQYEYECEINEISRCYCNQCQKGQGTAFVAVAPVVANKFRLVKGQAYLKEFSASPGKRRVFCGECGSPLYSARDDLPGIKRLRVGTLDTIVQPSKQYHAFVSQKVSWYEINDEYNQHQRLPE</sequence>
<comment type="similarity">
    <text evidence="1">Belongs to the Gfa family.</text>
</comment>
<dbReference type="InterPro" id="IPR011057">
    <property type="entry name" value="Mss4-like_sf"/>
</dbReference>
<evidence type="ECO:0000256" key="3">
    <source>
        <dbReference type="ARBA" id="ARBA00022833"/>
    </source>
</evidence>
<evidence type="ECO:0000259" key="5">
    <source>
        <dbReference type="PROSITE" id="PS51891"/>
    </source>
</evidence>
<dbReference type="Pfam" id="PF04828">
    <property type="entry name" value="GFA"/>
    <property type="match status" value="1"/>
</dbReference>
<dbReference type="GO" id="GO:0046872">
    <property type="term" value="F:metal ion binding"/>
    <property type="evidence" value="ECO:0007669"/>
    <property type="project" value="UniProtKB-KW"/>
</dbReference>
<evidence type="ECO:0000256" key="1">
    <source>
        <dbReference type="ARBA" id="ARBA00005495"/>
    </source>
</evidence>
<dbReference type="GO" id="GO:0016846">
    <property type="term" value="F:carbon-sulfur lyase activity"/>
    <property type="evidence" value="ECO:0007669"/>
    <property type="project" value="InterPro"/>
</dbReference>
<dbReference type="AlphaFoldDB" id="A0A1I6HSY3"/>
<evidence type="ECO:0000313" key="6">
    <source>
        <dbReference type="EMBL" id="SFR57566.1"/>
    </source>
</evidence>
<evidence type="ECO:0000256" key="4">
    <source>
        <dbReference type="ARBA" id="ARBA00023239"/>
    </source>
</evidence>
<name>A0A1I6HSY3_9GAMM</name>
<evidence type="ECO:0000313" key="7">
    <source>
        <dbReference type="Proteomes" id="UP000199290"/>
    </source>
</evidence>
<reference evidence="7" key="1">
    <citation type="submission" date="2016-10" db="EMBL/GenBank/DDBJ databases">
        <authorList>
            <person name="Varghese N."/>
            <person name="Submissions S."/>
        </authorList>
    </citation>
    <scope>NUCLEOTIDE SEQUENCE [LARGE SCALE GENOMIC DNA]</scope>
    <source>
        <strain evidence="7">CGMCC 1.6294</strain>
    </source>
</reference>
<dbReference type="InterPro" id="IPR006913">
    <property type="entry name" value="CENP-V/GFA"/>
</dbReference>
<proteinExistence type="inferred from homology"/>
<accession>A0A1I6HSY3</accession>
<keyword evidence="3" id="KW-0862">Zinc</keyword>
<gene>
    <name evidence="6" type="ORF">SAMN04488073_2985</name>
</gene>
<keyword evidence="2" id="KW-0479">Metal-binding</keyword>
<protein>
    <submittedName>
        <fullName evidence="6">Uncharacterized conserved protein</fullName>
    </submittedName>
</protein>
<organism evidence="6 7">
    <name type="scientific">Marinobacter gudaonensis</name>
    <dbReference type="NCBI Taxonomy" id="375760"/>
    <lineage>
        <taxon>Bacteria</taxon>
        <taxon>Pseudomonadati</taxon>
        <taxon>Pseudomonadota</taxon>
        <taxon>Gammaproteobacteria</taxon>
        <taxon>Pseudomonadales</taxon>
        <taxon>Marinobacteraceae</taxon>
        <taxon>Marinobacter</taxon>
    </lineage>
</organism>
<dbReference type="Gene3D" id="3.90.1590.10">
    <property type="entry name" value="glutathione-dependent formaldehyde- activating enzyme (gfa)"/>
    <property type="match status" value="1"/>
</dbReference>
<dbReference type="RefSeq" id="WP_208603448.1">
    <property type="nucleotide sequence ID" value="NZ_FOYV01000003.1"/>
</dbReference>
<evidence type="ECO:0000256" key="2">
    <source>
        <dbReference type="ARBA" id="ARBA00022723"/>
    </source>
</evidence>
<dbReference type="PANTHER" id="PTHR33337:SF40">
    <property type="entry name" value="CENP-V_GFA DOMAIN-CONTAINING PROTEIN-RELATED"/>
    <property type="match status" value="1"/>
</dbReference>